<feature type="region of interest" description="Disordered" evidence="6">
    <location>
        <begin position="129"/>
        <end position="156"/>
    </location>
</feature>
<keyword evidence="10" id="KW-1185">Reference proteome</keyword>
<dbReference type="GeneID" id="100717897"/>
<keyword evidence="2 7" id="KW-0812">Transmembrane</keyword>
<reference evidence="9" key="3">
    <citation type="submission" date="2025-09" db="UniProtKB">
        <authorList>
            <consortium name="Ensembl"/>
        </authorList>
    </citation>
    <scope>IDENTIFICATION</scope>
    <source>
        <strain evidence="9">2N</strain>
    </source>
</reference>
<dbReference type="GeneTree" id="ENSGT00390000004977"/>
<protein>
    <submittedName>
        <fullName evidence="9">PTTG1 interacting protein</fullName>
    </submittedName>
</protein>
<evidence type="ECO:0000256" key="7">
    <source>
        <dbReference type="SAM" id="Phobius"/>
    </source>
</evidence>
<dbReference type="GO" id="GO:0016020">
    <property type="term" value="C:membrane"/>
    <property type="evidence" value="ECO:0007669"/>
    <property type="project" value="UniProtKB-SubCell"/>
</dbReference>
<dbReference type="InParanoid" id="H0W950"/>
<organism evidence="9 10">
    <name type="scientific">Cavia porcellus</name>
    <name type="common">Guinea pig</name>
    <dbReference type="NCBI Taxonomy" id="10141"/>
    <lineage>
        <taxon>Eukaryota</taxon>
        <taxon>Metazoa</taxon>
        <taxon>Chordata</taxon>
        <taxon>Craniata</taxon>
        <taxon>Vertebrata</taxon>
        <taxon>Euteleostomi</taxon>
        <taxon>Mammalia</taxon>
        <taxon>Eutheria</taxon>
        <taxon>Euarchontoglires</taxon>
        <taxon>Glires</taxon>
        <taxon>Rodentia</taxon>
        <taxon>Hystricomorpha</taxon>
        <taxon>Caviidae</taxon>
        <taxon>Cavia</taxon>
    </lineage>
</organism>
<dbReference type="eggNOG" id="ENOG502RYM1">
    <property type="taxonomic scope" value="Eukaryota"/>
</dbReference>
<dbReference type="Bgee" id="ENSCPOG00000023250">
    <property type="expression patterns" value="Expressed in ovary and 12 other cell types or tissues"/>
</dbReference>
<evidence type="ECO:0000256" key="5">
    <source>
        <dbReference type="ARBA" id="ARBA00023136"/>
    </source>
</evidence>
<dbReference type="OrthoDB" id="5829916at2759"/>
<proteinExistence type="predicted"/>
<dbReference type="Ensembl" id="ENSCPOT00000027540.2">
    <property type="protein sequence ID" value="ENSCPOP00000019508.2"/>
    <property type="gene ID" value="ENSCPOG00000023250.2"/>
</dbReference>
<evidence type="ECO:0000256" key="2">
    <source>
        <dbReference type="ARBA" id="ARBA00022692"/>
    </source>
</evidence>
<keyword evidence="5 7" id="KW-0472">Membrane</keyword>
<dbReference type="AlphaFoldDB" id="H0W950"/>
<dbReference type="GO" id="GO:0006606">
    <property type="term" value="P:protein import into nucleus"/>
    <property type="evidence" value="ECO:0007669"/>
    <property type="project" value="TreeGrafter"/>
</dbReference>
<dbReference type="PANTHER" id="PTHR15191:SF14">
    <property type="entry name" value="PITUITARY TUMOR-TRANSFORMING GENE 1 PROTEIN-INTERACTING PROTEIN"/>
    <property type="match status" value="1"/>
</dbReference>
<accession>H0W950</accession>
<reference evidence="9" key="2">
    <citation type="submission" date="2025-08" db="UniProtKB">
        <authorList>
            <consortium name="Ensembl"/>
        </authorList>
    </citation>
    <scope>IDENTIFICATION</scope>
    <source>
        <strain evidence="9">2N</strain>
    </source>
</reference>
<evidence type="ECO:0000256" key="4">
    <source>
        <dbReference type="ARBA" id="ARBA00022989"/>
    </source>
</evidence>
<feature type="signal peptide" evidence="8">
    <location>
        <begin position="1"/>
        <end position="36"/>
    </location>
</feature>
<evidence type="ECO:0000313" key="10">
    <source>
        <dbReference type="Proteomes" id="UP000005447"/>
    </source>
</evidence>
<feature type="transmembrane region" description="Helical" evidence="7">
    <location>
        <begin position="96"/>
        <end position="120"/>
    </location>
</feature>
<name>H0W950_CAVPO</name>
<keyword evidence="4 7" id="KW-1133">Transmembrane helix</keyword>
<dbReference type="STRING" id="10141.ENSCPOP00000019508"/>
<sequence length="176" mass="19824">MAPGAARGSPRWVLPLCGAALLLLLILATAPEPTGAAGCAQNTNTSCEACLKNVSCLWCNTNKTCMDYPVRKILPPASLCKLSSARWGICWVNFEALIITMSVLGGSLILGVTVACCCCCRRKRSRKPDKRDERAMREQEERRVRQEERRAEMKTRHDEIRRKYGLFKEKNPYEKF</sequence>
<dbReference type="RefSeq" id="XP_005001050.1">
    <property type="nucleotide sequence ID" value="XM_005000993.4"/>
</dbReference>
<dbReference type="EMBL" id="AAKN02049550">
    <property type="status" value="NOT_ANNOTATED_CDS"/>
    <property type="molecule type" value="Genomic_DNA"/>
</dbReference>
<evidence type="ECO:0000256" key="8">
    <source>
        <dbReference type="SAM" id="SignalP"/>
    </source>
</evidence>
<reference evidence="10" key="1">
    <citation type="journal article" date="2011" name="Nature">
        <title>A high-resolution map of human evolutionary constraint using 29 mammals.</title>
        <authorList>
            <person name="Lindblad-Toh K."/>
            <person name="Garber M."/>
            <person name="Zuk O."/>
            <person name="Lin M.F."/>
            <person name="Parker B.J."/>
            <person name="Washietl S."/>
            <person name="Kheradpour P."/>
            <person name="Ernst J."/>
            <person name="Jordan G."/>
            <person name="Mauceli E."/>
            <person name="Ward L.D."/>
            <person name="Lowe C.B."/>
            <person name="Holloway A.K."/>
            <person name="Clamp M."/>
            <person name="Gnerre S."/>
            <person name="Alfoldi J."/>
            <person name="Beal K."/>
            <person name="Chang J."/>
            <person name="Clawson H."/>
            <person name="Cuff J."/>
            <person name="Di Palma F."/>
            <person name="Fitzgerald S."/>
            <person name="Flicek P."/>
            <person name="Guttman M."/>
            <person name="Hubisz M.J."/>
            <person name="Jaffe D.B."/>
            <person name="Jungreis I."/>
            <person name="Kent W.J."/>
            <person name="Kostka D."/>
            <person name="Lara M."/>
            <person name="Martins A.L."/>
            <person name="Massingham T."/>
            <person name="Moltke I."/>
            <person name="Raney B.J."/>
            <person name="Rasmussen M.D."/>
            <person name="Robinson J."/>
            <person name="Stark A."/>
            <person name="Vilella A.J."/>
            <person name="Wen J."/>
            <person name="Xie X."/>
            <person name="Zody M.C."/>
            <person name="Baldwin J."/>
            <person name="Bloom T."/>
            <person name="Chin C.W."/>
            <person name="Heiman D."/>
            <person name="Nicol R."/>
            <person name="Nusbaum C."/>
            <person name="Young S."/>
            <person name="Wilkinson J."/>
            <person name="Worley K.C."/>
            <person name="Kovar C.L."/>
            <person name="Muzny D.M."/>
            <person name="Gibbs R.A."/>
            <person name="Cree A."/>
            <person name="Dihn H.H."/>
            <person name="Fowler G."/>
            <person name="Jhangiani S."/>
            <person name="Joshi V."/>
            <person name="Lee S."/>
            <person name="Lewis L.R."/>
            <person name="Nazareth L.V."/>
            <person name="Okwuonu G."/>
            <person name="Santibanez J."/>
            <person name="Warren W.C."/>
            <person name="Mardis E.R."/>
            <person name="Weinstock G.M."/>
            <person name="Wilson R.K."/>
            <person name="Delehaunty K."/>
            <person name="Dooling D."/>
            <person name="Fronik C."/>
            <person name="Fulton L."/>
            <person name="Fulton B."/>
            <person name="Graves T."/>
            <person name="Minx P."/>
            <person name="Sodergren E."/>
            <person name="Birney E."/>
            <person name="Margulies E.H."/>
            <person name="Herrero J."/>
            <person name="Green E.D."/>
            <person name="Haussler D."/>
            <person name="Siepel A."/>
            <person name="Goldman N."/>
            <person name="Pollard K.S."/>
            <person name="Pedersen J.S."/>
            <person name="Lander E.S."/>
            <person name="Kellis M."/>
        </authorList>
    </citation>
    <scope>NUCLEOTIDE SEQUENCE [LARGE SCALE GENOMIC DNA]</scope>
    <source>
        <strain evidence="10">2N</strain>
    </source>
</reference>
<feature type="chain" id="PRO_5011780400" evidence="8">
    <location>
        <begin position="37"/>
        <end position="176"/>
    </location>
</feature>
<evidence type="ECO:0000256" key="1">
    <source>
        <dbReference type="ARBA" id="ARBA00004479"/>
    </source>
</evidence>
<dbReference type="OMA" id="CVEYPVR"/>
<dbReference type="GO" id="GO:0005737">
    <property type="term" value="C:cytoplasm"/>
    <property type="evidence" value="ECO:0007669"/>
    <property type="project" value="TreeGrafter"/>
</dbReference>
<comment type="subcellular location">
    <subcellularLocation>
        <location evidence="1">Membrane</location>
        <topology evidence="1">Single-pass type I membrane protein</topology>
    </subcellularLocation>
</comment>
<dbReference type="PANTHER" id="PTHR15191">
    <property type="entry name" value="PROTEIN CBG20567"/>
    <property type="match status" value="1"/>
</dbReference>
<dbReference type="InterPro" id="IPR052304">
    <property type="entry name" value="PTTG1IP"/>
</dbReference>
<dbReference type="CTD" id="754"/>
<dbReference type="Proteomes" id="UP000005447">
    <property type="component" value="Unassembled WGS sequence"/>
</dbReference>
<gene>
    <name evidence="9" type="primary">Pttg1ip</name>
</gene>
<evidence type="ECO:0000256" key="3">
    <source>
        <dbReference type="ARBA" id="ARBA00022729"/>
    </source>
</evidence>
<evidence type="ECO:0000256" key="6">
    <source>
        <dbReference type="SAM" id="MobiDB-lite"/>
    </source>
</evidence>
<dbReference type="VEuPathDB" id="HostDB:ENSCPOG00000023250"/>
<keyword evidence="3 8" id="KW-0732">Signal</keyword>
<dbReference type="GO" id="GO:0005634">
    <property type="term" value="C:nucleus"/>
    <property type="evidence" value="ECO:0007669"/>
    <property type="project" value="TreeGrafter"/>
</dbReference>
<evidence type="ECO:0000313" key="9">
    <source>
        <dbReference type="Ensembl" id="ENSCPOP00000019508.2"/>
    </source>
</evidence>
<dbReference type="HOGENOM" id="CLU_109415_0_0_1"/>
<dbReference type="FunCoup" id="H0W950">
    <property type="interactions" value="2284"/>
</dbReference>